<evidence type="ECO:0000313" key="16">
    <source>
        <dbReference type="Proteomes" id="UP000740883"/>
    </source>
</evidence>
<evidence type="ECO:0000256" key="2">
    <source>
        <dbReference type="ARBA" id="ARBA00005189"/>
    </source>
</evidence>
<keyword evidence="11" id="KW-1208">Phospholipid metabolism</keyword>
<feature type="transmembrane region" description="Helical" evidence="13">
    <location>
        <begin position="56"/>
        <end position="79"/>
    </location>
</feature>
<keyword evidence="4" id="KW-0444">Lipid biosynthesis</keyword>
<dbReference type="OrthoDB" id="202234at2759"/>
<evidence type="ECO:0000256" key="3">
    <source>
        <dbReference type="ARBA" id="ARBA00008655"/>
    </source>
</evidence>
<evidence type="ECO:0000256" key="8">
    <source>
        <dbReference type="ARBA" id="ARBA00023098"/>
    </source>
</evidence>
<keyword evidence="8" id="KW-0443">Lipid metabolism</keyword>
<dbReference type="InterPro" id="IPR045252">
    <property type="entry name" value="LPCAT1-like"/>
</dbReference>
<comment type="caution">
    <text evidence="15">The sequence shown here is derived from an EMBL/GenBank/DDBJ whole genome shotgun (WGS) entry which is preliminary data.</text>
</comment>
<keyword evidence="12 15" id="KW-0012">Acyltransferase</keyword>
<evidence type="ECO:0000256" key="6">
    <source>
        <dbReference type="ARBA" id="ARBA00022692"/>
    </source>
</evidence>
<keyword evidence="5" id="KW-0808">Transferase</keyword>
<evidence type="ECO:0000256" key="13">
    <source>
        <dbReference type="SAM" id="Phobius"/>
    </source>
</evidence>
<evidence type="ECO:0000256" key="7">
    <source>
        <dbReference type="ARBA" id="ARBA00022989"/>
    </source>
</evidence>
<comment type="similarity">
    <text evidence="3">Belongs to the 1-acyl-sn-glycerol-3-phosphate acyltransferase family.</text>
</comment>
<keyword evidence="9 13" id="KW-0472">Membrane</keyword>
<name>A0A9P6GWX7_9MICR</name>
<evidence type="ECO:0000256" key="9">
    <source>
        <dbReference type="ARBA" id="ARBA00023136"/>
    </source>
</evidence>
<evidence type="ECO:0000256" key="10">
    <source>
        <dbReference type="ARBA" id="ARBA00023209"/>
    </source>
</evidence>
<keyword evidence="16" id="KW-1185">Reference proteome</keyword>
<dbReference type="EMBL" id="SBJO01000350">
    <property type="protein sequence ID" value="KAF9761371.1"/>
    <property type="molecule type" value="Genomic_DNA"/>
</dbReference>
<comment type="pathway">
    <text evidence="2">Lipid metabolism.</text>
</comment>
<protein>
    <submittedName>
        <fullName evidence="15">Glycerol-3-phosphate acyltransferase 9</fullName>
    </submittedName>
</protein>
<dbReference type="SUPFAM" id="SSF69593">
    <property type="entry name" value="Glycerol-3-phosphate (1)-acyltransferase"/>
    <property type="match status" value="1"/>
</dbReference>
<keyword evidence="6 13" id="KW-0812">Transmembrane</keyword>
<dbReference type="GO" id="GO:0016020">
    <property type="term" value="C:membrane"/>
    <property type="evidence" value="ECO:0007669"/>
    <property type="project" value="UniProtKB-SubCell"/>
</dbReference>
<proteinExistence type="inferred from homology"/>
<evidence type="ECO:0000256" key="1">
    <source>
        <dbReference type="ARBA" id="ARBA00004370"/>
    </source>
</evidence>
<organism evidence="15 16">
    <name type="scientific">Nosema granulosis</name>
    <dbReference type="NCBI Taxonomy" id="83296"/>
    <lineage>
        <taxon>Eukaryota</taxon>
        <taxon>Fungi</taxon>
        <taxon>Fungi incertae sedis</taxon>
        <taxon>Microsporidia</taxon>
        <taxon>Nosematidae</taxon>
        <taxon>Nosema</taxon>
    </lineage>
</organism>
<dbReference type="GO" id="GO:0008654">
    <property type="term" value="P:phospholipid biosynthetic process"/>
    <property type="evidence" value="ECO:0007669"/>
    <property type="project" value="UniProtKB-KW"/>
</dbReference>
<evidence type="ECO:0000256" key="4">
    <source>
        <dbReference type="ARBA" id="ARBA00022516"/>
    </source>
</evidence>
<feature type="transmembrane region" description="Helical" evidence="13">
    <location>
        <begin position="91"/>
        <end position="109"/>
    </location>
</feature>
<accession>A0A9P6GWX7</accession>
<evidence type="ECO:0000256" key="5">
    <source>
        <dbReference type="ARBA" id="ARBA00022679"/>
    </source>
</evidence>
<reference evidence="15 16" key="1">
    <citation type="journal article" date="2020" name="Genome Biol. Evol.">
        <title>Comparative genomics of strictly vertically transmitted, feminizing microsporidia endosymbionts of amphipod crustaceans.</title>
        <authorList>
            <person name="Cormier A."/>
            <person name="Chebbi M.A."/>
            <person name="Giraud I."/>
            <person name="Wattier R."/>
            <person name="Teixeira M."/>
            <person name="Gilbert C."/>
            <person name="Rigaud T."/>
            <person name="Cordaux R."/>
        </authorList>
    </citation>
    <scope>NUCLEOTIDE SEQUENCE [LARGE SCALE GENOMIC DNA]</scope>
    <source>
        <strain evidence="15 16">Ou3-Ou53</strain>
    </source>
</reference>
<keyword evidence="7 13" id="KW-1133">Transmembrane helix</keyword>
<dbReference type="CDD" id="cd07991">
    <property type="entry name" value="LPLAT_LPCAT1-like"/>
    <property type="match status" value="1"/>
</dbReference>
<keyword evidence="10" id="KW-0594">Phospholipid biosynthesis</keyword>
<evidence type="ECO:0000259" key="14">
    <source>
        <dbReference type="SMART" id="SM00563"/>
    </source>
</evidence>
<sequence length="430" mass="50424">MTIEKKKTFLHDAVDMVALSTHSLESDDFSRCFQPIPRTEMDSSGIFYIFSFTVRYFILFPIRLFLLLLVLLVYAILISRALLYNSENKMHFAYVFVIKALTFILGARLTHHGSKKKLETPHIFVSNHTSFVDFILLSSYQFPHACVSENHGGLFSILFQLILARNGSVAFKRCEKMDRALVKKKMYEHVSKNQLPMLVFPEGTCVNNKYSVMFQKGVFELDVDVCPVAIRYRRRLLDPYWNRRSHGFTLHLFYLMTRWFIEADVFWMPPVRRRSDETPSEFAFRTKMLISEKAGLKNSLWNGYLKSSPAIKDRELLKVAFKRAYNSLYEKTEEPSQYEIEDKNIDHSSYYSYTVFGSISYKEFVNEMLKDYHKLKSMTIKDQQILMSKSATSLSLENVSKKGCACKKLALRRHRKMYKFKNCRMDAIVK</sequence>
<gene>
    <name evidence="15" type="primary">GPAT9</name>
    <name evidence="15" type="ORF">NGRA_2687</name>
</gene>
<evidence type="ECO:0000313" key="15">
    <source>
        <dbReference type="EMBL" id="KAF9761371.1"/>
    </source>
</evidence>
<dbReference type="Pfam" id="PF01553">
    <property type="entry name" value="Acyltransferase"/>
    <property type="match status" value="1"/>
</dbReference>
<dbReference type="SMART" id="SM00563">
    <property type="entry name" value="PlsC"/>
    <property type="match status" value="1"/>
</dbReference>
<evidence type="ECO:0000256" key="12">
    <source>
        <dbReference type="ARBA" id="ARBA00023315"/>
    </source>
</evidence>
<evidence type="ECO:0000256" key="11">
    <source>
        <dbReference type="ARBA" id="ARBA00023264"/>
    </source>
</evidence>
<feature type="domain" description="Phospholipid/glycerol acyltransferase" evidence="14">
    <location>
        <begin position="122"/>
        <end position="233"/>
    </location>
</feature>
<dbReference type="PANTHER" id="PTHR23063">
    <property type="entry name" value="PHOSPHOLIPID ACYLTRANSFERASE"/>
    <property type="match status" value="1"/>
</dbReference>
<comment type="subcellular location">
    <subcellularLocation>
        <location evidence="1">Membrane</location>
    </subcellularLocation>
</comment>
<dbReference type="GO" id="GO:0008374">
    <property type="term" value="F:O-acyltransferase activity"/>
    <property type="evidence" value="ECO:0007669"/>
    <property type="project" value="InterPro"/>
</dbReference>
<dbReference type="InterPro" id="IPR002123">
    <property type="entry name" value="Plipid/glycerol_acylTrfase"/>
</dbReference>
<dbReference type="Proteomes" id="UP000740883">
    <property type="component" value="Unassembled WGS sequence"/>
</dbReference>
<dbReference type="AlphaFoldDB" id="A0A9P6GWX7"/>